<dbReference type="PANTHER" id="PTHR45398:SF1">
    <property type="entry name" value="ENZYME, PUTATIVE (JCVI)-RELATED"/>
    <property type="match status" value="1"/>
</dbReference>
<dbReference type="InterPro" id="IPR023213">
    <property type="entry name" value="CAT-like_dom_sf"/>
</dbReference>
<evidence type="ECO:0000313" key="2">
    <source>
        <dbReference type="EMBL" id="GAA1691528.1"/>
    </source>
</evidence>
<dbReference type="EMBL" id="BAAANF010000015">
    <property type="protein sequence ID" value="GAA1691528.1"/>
    <property type="molecule type" value="Genomic_DNA"/>
</dbReference>
<dbReference type="InterPro" id="IPR001242">
    <property type="entry name" value="Condensation_dom"/>
</dbReference>
<dbReference type="PANTHER" id="PTHR45398">
    <property type="match status" value="1"/>
</dbReference>
<organism evidence="2 3">
    <name type="scientific">Kribbella yunnanensis</name>
    <dbReference type="NCBI Taxonomy" id="190194"/>
    <lineage>
        <taxon>Bacteria</taxon>
        <taxon>Bacillati</taxon>
        <taxon>Actinomycetota</taxon>
        <taxon>Actinomycetes</taxon>
        <taxon>Propionibacteriales</taxon>
        <taxon>Kribbellaceae</taxon>
        <taxon>Kribbella</taxon>
    </lineage>
</organism>
<proteinExistence type="predicted"/>
<reference evidence="3" key="1">
    <citation type="journal article" date="2019" name="Int. J. Syst. Evol. Microbiol.">
        <title>The Global Catalogue of Microorganisms (GCM) 10K type strain sequencing project: providing services to taxonomists for standard genome sequencing and annotation.</title>
        <authorList>
            <consortium name="The Broad Institute Genomics Platform"/>
            <consortium name="The Broad Institute Genome Sequencing Center for Infectious Disease"/>
            <person name="Wu L."/>
            <person name="Ma J."/>
        </authorList>
    </citation>
    <scope>NUCLEOTIDE SEQUENCE [LARGE SCALE GENOMIC DNA]</scope>
    <source>
        <strain evidence="3">JCM 14307</strain>
    </source>
</reference>
<dbReference type="Gene3D" id="3.30.559.10">
    <property type="entry name" value="Chloramphenicol acetyltransferase-like domain"/>
    <property type="match status" value="1"/>
</dbReference>
<dbReference type="CDD" id="cd19531">
    <property type="entry name" value="LCL_NRPS-like"/>
    <property type="match status" value="1"/>
</dbReference>
<feature type="domain" description="Condensation" evidence="1">
    <location>
        <begin position="15"/>
        <end position="341"/>
    </location>
</feature>
<protein>
    <recommendedName>
        <fullName evidence="1">Condensation domain-containing protein</fullName>
    </recommendedName>
</protein>
<dbReference type="Gene3D" id="3.30.559.30">
    <property type="entry name" value="Nonribosomal peptide synthetase, condensation domain"/>
    <property type="match status" value="1"/>
</dbReference>
<sequence>MTILQRRIDDFALLPFDLQVPPLLRVQVIHLDRQEQYVVFVLHHLVTDALSVRLLVREVGDRYQCLRQGLPFEAQPQPIQYVDYALWEQSEAGRSSRLQSLEYWRSVLGNRRPRLPLPTDFPRPARRDHRGAVHRLTVDESVVARLRDFARAEGVTMFVVMLACYKILLAGVAGVNDVLVAVPMSGRSRAELEKLIGYFGNTVLCLSRLSPTMTVHEAVAAVRDTVLGAHTHQDAPFEEVVSNWRSGEPLEDGAYDAMFEFLDFRRPSASTEVAQESSWPAPVSLDFDVEVHTQTAKCSLFLCCWESGQALDGVVEYDPDLFAPETVAAWIEQYIGLLEALPGSRDRVIGELPVAGLDDRRLFEEGFRYPTESSAS</sequence>
<accession>A0ABP4TPC3</accession>
<dbReference type="Pfam" id="PF00668">
    <property type="entry name" value="Condensation"/>
    <property type="match status" value="1"/>
</dbReference>
<comment type="caution">
    <text evidence="2">The sequence shown here is derived from an EMBL/GenBank/DDBJ whole genome shotgun (WGS) entry which is preliminary data.</text>
</comment>
<dbReference type="Proteomes" id="UP001500280">
    <property type="component" value="Unassembled WGS sequence"/>
</dbReference>
<name>A0ABP4TPC3_9ACTN</name>
<dbReference type="SUPFAM" id="SSF52777">
    <property type="entry name" value="CoA-dependent acyltransferases"/>
    <property type="match status" value="2"/>
</dbReference>
<gene>
    <name evidence="2" type="ORF">GCM10009745_41090</name>
</gene>
<evidence type="ECO:0000259" key="1">
    <source>
        <dbReference type="Pfam" id="PF00668"/>
    </source>
</evidence>
<evidence type="ECO:0000313" key="3">
    <source>
        <dbReference type="Proteomes" id="UP001500280"/>
    </source>
</evidence>
<keyword evidence="3" id="KW-1185">Reference proteome</keyword>